<feature type="domain" description="P2X purinoreceptor 7 intracellular" evidence="2">
    <location>
        <begin position="82"/>
        <end position="229"/>
    </location>
</feature>
<feature type="region of interest" description="Disordered" evidence="1">
    <location>
        <begin position="1"/>
        <end position="62"/>
    </location>
</feature>
<dbReference type="PANTHER" id="PTHR36981:SF3">
    <property type="entry name" value="UBIQUITIN-LIKE PROTEASE FAMILY PROFILE DOMAIN-CONTAINING PROTEIN"/>
    <property type="match status" value="1"/>
</dbReference>
<accession>A0A8B8C2M2</accession>
<feature type="compositionally biased region" description="Basic residues" evidence="1">
    <location>
        <begin position="21"/>
        <end position="36"/>
    </location>
</feature>
<evidence type="ECO:0000256" key="1">
    <source>
        <dbReference type="SAM" id="MobiDB-lite"/>
    </source>
</evidence>
<proteinExistence type="predicted"/>
<organism evidence="3 4">
    <name type="scientific">Crassostrea virginica</name>
    <name type="common">Eastern oyster</name>
    <dbReference type="NCBI Taxonomy" id="6565"/>
    <lineage>
        <taxon>Eukaryota</taxon>
        <taxon>Metazoa</taxon>
        <taxon>Spiralia</taxon>
        <taxon>Lophotrochozoa</taxon>
        <taxon>Mollusca</taxon>
        <taxon>Bivalvia</taxon>
        <taxon>Autobranchia</taxon>
        <taxon>Pteriomorphia</taxon>
        <taxon>Ostreida</taxon>
        <taxon>Ostreoidea</taxon>
        <taxon>Ostreidae</taxon>
        <taxon>Crassostrea</taxon>
    </lineage>
</organism>
<dbReference type="PANTHER" id="PTHR36981">
    <property type="entry name" value="ZGC:195170"/>
    <property type="match status" value="1"/>
</dbReference>
<dbReference type="AlphaFoldDB" id="A0A8B8C2M2"/>
<evidence type="ECO:0000259" key="2">
    <source>
        <dbReference type="Pfam" id="PF20478"/>
    </source>
</evidence>
<protein>
    <submittedName>
        <fullName evidence="4">P2X purinoceptor 7-like</fullName>
    </submittedName>
</protein>
<reference evidence="4" key="1">
    <citation type="submission" date="2025-08" db="UniProtKB">
        <authorList>
            <consortium name="RefSeq"/>
        </authorList>
    </citation>
    <scope>IDENTIFICATION</scope>
    <source>
        <tissue evidence="4">Whole sample</tissue>
    </source>
</reference>
<dbReference type="Proteomes" id="UP000694844">
    <property type="component" value="Chromosome 9"/>
</dbReference>
<gene>
    <name evidence="4" type="primary">LOC111115397</name>
</gene>
<dbReference type="Pfam" id="PF20478">
    <property type="entry name" value="P2RX7_C"/>
    <property type="match status" value="1"/>
</dbReference>
<evidence type="ECO:0000313" key="4">
    <source>
        <dbReference type="RefSeq" id="XP_022309825.1"/>
    </source>
</evidence>
<sequence>MDSERVESTDSESTEETVVSRRGRGRPRKVRGGRGRPRSEPQQRRGTKRQQSPVSETVSALDERKKDIERRIDALSPEEMRDTLGRVVHDNPEYLFDILRERDPHPPENSGNSRPSWCICTFCREMPTQAERLCCGKSQGNCISRLPDFRVLMLDEAVLALARLYRQDILAMPEDEDRNRANRHTAYRQFVLWHHGRLGAGDRRVIPSCCVWRIREKFPDPFGQYIGFKTDRLQ</sequence>
<dbReference type="KEGG" id="cvn:111115397"/>
<dbReference type="InterPro" id="IPR046815">
    <property type="entry name" value="P2RX7_C"/>
</dbReference>
<keyword evidence="3" id="KW-1185">Reference proteome</keyword>
<dbReference type="GeneID" id="111115397"/>
<evidence type="ECO:0000313" key="3">
    <source>
        <dbReference type="Proteomes" id="UP000694844"/>
    </source>
</evidence>
<dbReference type="OrthoDB" id="10068685at2759"/>
<name>A0A8B8C2M2_CRAVI</name>
<dbReference type="RefSeq" id="XP_022309825.1">
    <property type="nucleotide sequence ID" value="XM_022454117.1"/>
</dbReference>
<feature type="compositionally biased region" description="Polar residues" evidence="1">
    <location>
        <begin position="49"/>
        <end position="58"/>
    </location>
</feature>